<keyword evidence="2" id="KW-1185">Reference proteome</keyword>
<evidence type="ECO:0000313" key="2">
    <source>
        <dbReference type="Proteomes" id="UP001152531"/>
    </source>
</evidence>
<dbReference type="Proteomes" id="UP001152531">
    <property type="component" value="Unassembled WGS sequence"/>
</dbReference>
<evidence type="ECO:0000313" key="1">
    <source>
        <dbReference type="EMBL" id="CAH6722946.1"/>
    </source>
</evidence>
<protein>
    <submittedName>
        <fullName evidence="1">3-keto-steroid reductase</fullName>
    </submittedName>
</protein>
<accession>A0ACA9YD04</accession>
<comment type="caution">
    <text evidence="1">The sequence shown here is derived from an EMBL/GenBank/DDBJ whole genome shotgun (WGS) entry which is preliminary data.</text>
</comment>
<proteinExistence type="predicted"/>
<name>A0ACA9YD04_9ASCO</name>
<reference evidence="1" key="1">
    <citation type="submission" date="2022-06" db="EMBL/GenBank/DDBJ databases">
        <authorList>
            <person name="Legras J.-L."/>
            <person name="Devillers H."/>
            <person name="Grondin C."/>
        </authorList>
    </citation>
    <scope>NUCLEOTIDE SEQUENCE</scope>
    <source>
        <strain evidence="1">CLIB 1444</strain>
    </source>
</reference>
<organism evidence="1 2">
    <name type="scientific">[Candida] jaroonii</name>
    <dbReference type="NCBI Taxonomy" id="467808"/>
    <lineage>
        <taxon>Eukaryota</taxon>
        <taxon>Fungi</taxon>
        <taxon>Dikarya</taxon>
        <taxon>Ascomycota</taxon>
        <taxon>Saccharomycotina</taxon>
        <taxon>Pichiomycetes</taxon>
        <taxon>Debaryomycetaceae</taxon>
        <taxon>Yamadazyma</taxon>
    </lineage>
</organism>
<sequence>MTVALLTGGSSNLSISLAKRLIDKSTTNLTIILTSRTLPKALDTISELHGYAQASSKFSVEFDYILVDFCDMVSVLSAYYDINKKYHHLDFLFINSAQTAYLGVDFWFAIKDIIRDPIFAVTEGQMKIQKAGLKSGDGMGLLFQGNVFGPYYLIHKLKPLLHKSKIIWVSSPASGAQYLSFNDLELVQNTSPYEGSKRLIDLLHMGSYRKLASEGIHQYVVNPGVFTSFVFNQYLNVFTFYGMLALFYMARFLGSKVHNISGHNAANSLMKCAWGDEPQDKKVASCSDVWGKEYVGYDEIDGTGAEDVVAYLDKLVRVWDEKLEGQIVGTRKP</sequence>
<gene>
    <name evidence="1" type="ORF">CLIB1444_12S00804</name>
</gene>
<dbReference type="EMBL" id="CALSDN010000012">
    <property type="protein sequence ID" value="CAH6722946.1"/>
    <property type="molecule type" value="Genomic_DNA"/>
</dbReference>